<name>A0A7J6V7Q9_THATH</name>
<evidence type="ECO:0000313" key="2">
    <source>
        <dbReference type="Proteomes" id="UP000554482"/>
    </source>
</evidence>
<protein>
    <submittedName>
        <fullName evidence="1">Uncharacterized protein</fullName>
    </submittedName>
</protein>
<keyword evidence="2" id="KW-1185">Reference proteome</keyword>
<dbReference type="AlphaFoldDB" id="A0A7J6V7Q9"/>
<comment type="caution">
    <text evidence="1">The sequence shown here is derived from an EMBL/GenBank/DDBJ whole genome shotgun (WGS) entry which is preliminary data.</text>
</comment>
<sequence length="59" mass="6180">ARKDITEAPRIETPVTEASLGAGAYAGAATSAITAVMEAAAMRTAQLIFFMSMTDDDDR</sequence>
<reference evidence="1 2" key="1">
    <citation type="submission" date="2020-06" db="EMBL/GenBank/DDBJ databases">
        <title>Transcriptomic and genomic resources for Thalictrum thalictroides and T. hernandezii: Facilitating candidate gene discovery in an emerging model plant lineage.</title>
        <authorList>
            <person name="Arias T."/>
            <person name="Riano-Pachon D.M."/>
            <person name="Di Stilio V.S."/>
        </authorList>
    </citation>
    <scope>NUCLEOTIDE SEQUENCE [LARGE SCALE GENOMIC DNA]</scope>
    <source>
        <strain evidence="2">cv. WT478/WT964</strain>
        <tissue evidence="1">Leaves</tissue>
    </source>
</reference>
<evidence type="ECO:0000313" key="1">
    <source>
        <dbReference type="EMBL" id="KAF5181056.1"/>
    </source>
</evidence>
<organism evidence="1 2">
    <name type="scientific">Thalictrum thalictroides</name>
    <name type="common">Rue-anemone</name>
    <name type="synonym">Anemone thalictroides</name>
    <dbReference type="NCBI Taxonomy" id="46969"/>
    <lineage>
        <taxon>Eukaryota</taxon>
        <taxon>Viridiplantae</taxon>
        <taxon>Streptophyta</taxon>
        <taxon>Embryophyta</taxon>
        <taxon>Tracheophyta</taxon>
        <taxon>Spermatophyta</taxon>
        <taxon>Magnoliopsida</taxon>
        <taxon>Ranunculales</taxon>
        <taxon>Ranunculaceae</taxon>
        <taxon>Thalictroideae</taxon>
        <taxon>Thalictrum</taxon>
    </lineage>
</organism>
<dbReference type="EMBL" id="JABWDY010036614">
    <property type="protein sequence ID" value="KAF5181056.1"/>
    <property type="molecule type" value="Genomic_DNA"/>
</dbReference>
<gene>
    <name evidence="1" type="ORF">FRX31_029355</name>
</gene>
<proteinExistence type="predicted"/>
<dbReference type="Proteomes" id="UP000554482">
    <property type="component" value="Unassembled WGS sequence"/>
</dbReference>
<accession>A0A7J6V7Q9</accession>
<feature type="non-terminal residue" evidence="1">
    <location>
        <position position="1"/>
    </location>
</feature>